<gene>
    <name evidence="1" type="ORF">HL667_06350</name>
</gene>
<keyword evidence="2" id="KW-1185">Reference proteome</keyword>
<dbReference type="Proteomes" id="UP000886476">
    <property type="component" value="Unassembled WGS sequence"/>
</dbReference>
<dbReference type="RefSeq" id="WP_172109646.1">
    <property type="nucleotide sequence ID" value="NZ_JABFDN010000001.1"/>
</dbReference>
<evidence type="ECO:0000313" key="1">
    <source>
        <dbReference type="EMBL" id="NPU64613.1"/>
    </source>
</evidence>
<organism evidence="1 2">
    <name type="scientific">Bradyrhizobium aeschynomenes</name>
    <dbReference type="NCBI Taxonomy" id="2734909"/>
    <lineage>
        <taxon>Bacteria</taxon>
        <taxon>Pseudomonadati</taxon>
        <taxon>Pseudomonadota</taxon>
        <taxon>Alphaproteobacteria</taxon>
        <taxon>Hyphomicrobiales</taxon>
        <taxon>Nitrobacteraceae</taxon>
        <taxon>Bradyrhizobium</taxon>
    </lineage>
</organism>
<accession>A0ABX2C992</accession>
<protein>
    <submittedName>
        <fullName evidence="1">Uncharacterized protein</fullName>
    </submittedName>
</protein>
<proteinExistence type="predicted"/>
<sequence length="53" mass="5822">MHETDGPLVVIGVQYEKALVVPLTLLVELMVRVDGVCANMNILMEEAETATKH</sequence>
<evidence type="ECO:0000313" key="2">
    <source>
        <dbReference type="Proteomes" id="UP000886476"/>
    </source>
</evidence>
<dbReference type="EMBL" id="JABFDN010000001">
    <property type="protein sequence ID" value="NPU64613.1"/>
    <property type="molecule type" value="Genomic_DNA"/>
</dbReference>
<reference evidence="1" key="1">
    <citation type="submission" date="2020-05" db="EMBL/GenBank/DDBJ databases">
        <title>Nod-independent and nitrogen-fixing Bradyrhizobium aeschynomene sp. nov. isolated from nodules of Aeschynomene indica.</title>
        <authorList>
            <person name="Zhang Z."/>
        </authorList>
    </citation>
    <scope>NUCLEOTIDE SEQUENCE</scope>
    <source>
        <strain evidence="1">83012</strain>
    </source>
</reference>
<comment type="caution">
    <text evidence="1">The sequence shown here is derived from an EMBL/GenBank/DDBJ whole genome shotgun (WGS) entry which is preliminary data.</text>
</comment>
<name>A0ABX2C992_9BRAD</name>